<proteinExistence type="predicted"/>
<evidence type="ECO:0000313" key="3">
    <source>
        <dbReference type="Proteomes" id="UP000801492"/>
    </source>
</evidence>
<accession>A0A8K0CIS5</accession>
<dbReference type="OrthoDB" id="6775774at2759"/>
<evidence type="ECO:0000313" key="2">
    <source>
        <dbReference type="EMBL" id="KAF2884665.1"/>
    </source>
</evidence>
<feature type="region of interest" description="Disordered" evidence="1">
    <location>
        <begin position="234"/>
        <end position="273"/>
    </location>
</feature>
<organism evidence="2 3">
    <name type="scientific">Ignelater luminosus</name>
    <name type="common">Cucubano</name>
    <name type="synonym">Pyrophorus luminosus</name>
    <dbReference type="NCBI Taxonomy" id="2038154"/>
    <lineage>
        <taxon>Eukaryota</taxon>
        <taxon>Metazoa</taxon>
        <taxon>Ecdysozoa</taxon>
        <taxon>Arthropoda</taxon>
        <taxon>Hexapoda</taxon>
        <taxon>Insecta</taxon>
        <taxon>Pterygota</taxon>
        <taxon>Neoptera</taxon>
        <taxon>Endopterygota</taxon>
        <taxon>Coleoptera</taxon>
        <taxon>Polyphaga</taxon>
        <taxon>Elateriformia</taxon>
        <taxon>Elateroidea</taxon>
        <taxon>Elateridae</taxon>
        <taxon>Agrypninae</taxon>
        <taxon>Pyrophorini</taxon>
        <taxon>Ignelater</taxon>
    </lineage>
</organism>
<reference evidence="2" key="1">
    <citation type="submission" date="2019-08" db="EMBL/GenBank/DDBJ databases">
        <title>The genome of the North American firefly Photinus pyralis.</title>
        <authorList>
            <consortium name="Photinus pyralis genome working group"/>
            <person name="Fallon T.R."/>
            <person name="Sander Lower S.E."/>
            <person name="Weng J.-K."/>
        </authorList>
    </citation>
    <scope>NUCLEOTIDE SEQUENCE</scope>
    <source>
        <strain evidence="2">TRF0915ILg1</strain>
        <tissue evidence="2">Whole body</tissue>
    </source>
</reference>
<evidence type="ECO:0000256" key="1">
    <source>
        <dbReference type="SAM" id="MobiDB-lite"/>
    </source>
</evidence>
<protein>
    <submittedName>
        <fullName evidence="2">Uncharacterized protein</fullName>
    </submittedName>
</protein>
<comment type="caution">
    <text evidence="2">The sequence shown here is derived from an EMBL/GenBank/DDBJ whole genome shotgun (WGS) entry which is preliminary data.</text>
</comment>
<dbReference type="Proteomes" id="UP000801492">
    <property type="component" value="Unassembled WGS sequence"/>
</dbReference>
<dbReference type="InterPro" id="IPR005312">
    <property type="entry name" value="DUF1759"/>
</dbReference>
<sequence length="323" mass="36684">MGLLIFNPLAYRNLTNLTRVGYNNNNNLNKIQKFYYLQSCLRGEATQVLHSLEICEANYNIGIGLLKKPYGNNRTFIHTHVKNLFDIPVVPKESHQALRKFTDNFVKNYRALKSLGEPVEHWDTTLIYLIANKLDSHTRHEWEGSIKKDLPKLDDLLNFLKNKCHILETLDSKISDKTLHKSANKSSTDKQVVRFLQGIQETLSVAHFTSKIPTTRTNAKDYFRYHLKNVAQKPNNVNSAQNPCNPVVNQQESANTDTNSKGEPNSDPVTENSTETVANWSEVTLRSHKNHKTQVLLATVLVHIVDQDKNLVVSGIAGFDQPV</sequence>
<dbReference type="EMBL" id="VTPC01090144">
    <property type="protein sequence ID" value="KAF2884665.1"/>
    <property type="molecule type" value="Genomic_DNA"/>
</dbReference>
<dbReference type="Pfam" id="PF03564">
    <property type="entry name" value="DUF1759"/>
    <property type="match status" value="1"/>
</dbReference>
<dbReference type="AlphaFoldDB" id="A0A8K0CIS5"/>
<gene>
    <name evidence="2" type="ORF">ILUMI_21500</name>
</gene>
<keyword evidence="3" id="KW-1185">Reference proteome</keyword>
<name>A0A8K0CIS5_IGNLU</name>